<name>A0A6A2XGD0_HIBSY</name>
<organism evidence="2 3">
    <name type="scientific">Hibiscus syriacus</name>
    <name type="common">Rose of Sharon</name>
    <dbReference type="NCBI Taxonomy" id="106335"/>
    <lineage>
        <taxon>Eukaryota</taxon>
        <taxon>Viridiplantae</taxon>
        <taxon>Streptophyta</taxon>
        <taxon>Embryophyta</taxon>
        <taxon>Tracheophyta</taxon>
        <taxon>Spermatophyta</taxon>
        <taxon>Magnoliopsida</taxon>
        <taxon>eudicotyledons</taxon>
        <taxon>Gunneridae</taxon>
        <taxon>Pentapetalae</taxon>
        <taxon>rosids</taxon>
        <taxon>malvids</taxon>
        <taxon>Malvales</taxon>
        <taxon>Malvaceae</taxon>
        <taxon>Malvoideae</taxon>
        <taxon>Hibiscus</taxon>
    </lineage>
</organism>
<evidence type="ECO:0000256" key="1">
    <source>
        <dbReference type="SAM" id="MobiDB-lite"/>
    </source>
</evidence>
<accession>A0A6A2XGD0</accession>
<dbReference type="SUPFAM" id="SSF48452">
    <property type="entry name" value="TPR-like"/>
    <property type="match status" value="1"/>
</dbReference>
<protein>
    <submittedName>
        <fullName evidence="2">Undecaprenyl diphosphate synthase</fullName>
    </submittedName>
</protein>
<dbReference type="PANTHER" id="PTHR26312:SF194">
    <property type="entry name" value="OS01G0506200 PROTEIN"/>
    <property type="match status" value="1"/>
</dbReference>
<dbReference type="InterPro" id="IPR019734">
    <property type="entry name" value="TPR_rpt"/>
</dbReference>
<feature type="region of interest" description="Disordered" evidence="1">
    <location>
        <begin position="33"/>
        <end position="61"/>
    </location>
</feature>
<dbReference type="InterPro" id="IPR011990">
    <property type="entry name" value="TPR-like_helical_dom_sf"/>
</dbReference>
<feature type="compositionally biased region" description="Polar residues" evidence="1">
    <location>
        <begin position="37"/>
        <end position="51"/>
    </location>
</feature>
<evidence type="ECO:0000313" key="3">
    <source>
        <dbReference type="Proteomes" id="UP000436088"/>
    </source>
</evidence>
<dbReference type="EMBL" id="VEPZ02001726">
    <property type="protein sequence ID" value="KAE8661136.1"/>
    <property type="molecule type" value="Genomic_DNA"/>
</dbReference>
<gene>
    <name evidence="2" type="ORF">F3Y22_tig00116939pilonHSYRG00350</name>
</gene>
<dbReference type="SMART" id="SM00028">
    <property type="entry name" value="TPR"/>
    <property type="match status" value="3"/>
</dbReference>
<comment type="caution">
    <text evidence="2">The sequence shown here is derived from an EMBL/GenBank/DDBJ whole genome shotgun (WGS) entry which is preliminary data.</text>
</comment>
<reference evidence="2" key="1">
    <citation type="submission" date="2019-09" db="EMBL/GenBank/DDBJ databases">
        <title>Draft genome information of white flower Hibiscus syriacus.</title>
        <authorList>
            <person name="Kim Y.-M."/>
        </authorList>
    </citation>
    <scope>NUCLEOTIDE SEQUENCE [LARGE SCALE GENOMIC DNA]</scope>
    <source>
        <strain evidence="2">YM2019G1</strain>
    </source>
</reference>
<keyword evidence="3" id="KW-1185">Reference proteome</keyword>
<proteinExistence type="predicted"/>
<evidence type="ECO:0000313" key="2">
    <source>
        <dbReference type="EMBL" id="KAE8661136.1"/>
    </source>
</evidence>
<dbReference type="Gene3D" id="1.25.40.10">
    <property type="entry name" value="Tetratricopeptide repeat domain"/>
    <property type="match status" value="1"/>
</dbReference>
<dbReference type="Proteomes" id="UP000436088">
    <property type="component" value="Unassembled WGS sequence"/>
</dbReference>
<dbReference type="PANTHER" id="PTHR26312">
    <property type="entry name" value="TETRATRICOPEPTIDE REPEAT PROTEIN 5"/>
    <property type="match status" value="1"/>
</dbReference>
<sequence length="1069" mass="122578">MIFELENRTVFRKIRDKFYELEAEIKDEYAAKPYFEESNQQEENCKTSRQQPVDEEDDVWGKPRKAADDLYEIRDTFPPQNPDDKTSKLQHEFDLALKLLYSIPAEQRKLPVHRATYEYLRGKILDVVPDYRKEAEDHLSKAVKLNPSLGDAWLCLGNCIWKKGDLTSAKNCFNLALSKVISHIRVLTFKCPDISSSKQTDKVLKSYGLGADNQAEMVEESIQHVKEAITLDVKDDNLGNACLTSFFVTGTWDHSKLLQSLKAYQNAEKDERMKSNPDLYFNCATVNRYLENYDRALAGFEVAALKDPSLNASQEVEKMVNLLDKLENLLRIGLYRDIPRQKDLLHHQLVLLIGHVERVFIPKETRNPKHKFSTFAFVQFGSEAAETSKSKEVDDSSRSLRDDRTYKDALLTNRMRSSALGYRELSSDGIHREKIKENILEMCIPSESSSVIFKTYEEMMEAWMKKKDEIGFWFDRLAPLLNEDEVPMAFCQVELFGVPLLCWNDSFLERIAGRWGAMVDIHDTIKNREDLTTARILIRVYSPFDVPKVITLGYYGISYKVRIKIGSVHESSKPFFTKSPVGGAVGEYFGELMFEEVEDREESENEEGSIKSTEKFCQRVDTRIDQAYSLVEVGGEKRFPRLTKYGKGIKSGCQIFRRLGVSKWGSLQDWELEFQIFQLMGLRPFQKIMSIKRNKTKGLSSNSESTDCVGIEAQNTDLMLIVPNSDFTQSNSRDRSFYRSRSLFSTKSEPLERKSMGSYKRVYKRSRETIYWFGNEQNIIPVREDDLDIQKVNDQTLRPAQQVSLTADSNIQDCEEPTTDRKSGVRSLDRELEGDFNVYLYEDKKAGSLGVTAKIFPHLLYLIDHNAIMFENEGVNWVLVNRVSSKEFPIAKGLRQGCSMSPLMFNLVGEQLNLLLLRAIFEGSKMQILNVKKVLRVFKVMSGLQLNLKKNKLIGINISQEDVQDWAESIGCAVGCFPSSYLGLPLGANRNSSAIWDPVGNVTNKIHWVNWNNVCNSKNEGGLGVRNLNSMNRALLGKWSWRKVPPQASWIWRSMVNNHLKDDPFGSKF</sequence>
<dbReference type="AlphaFoldDB" id="A0A6A2XGD0"/>